<dbReference type="EMBL" id="LK023335">
    <property type="protein sequence ID" value="CDS10505.1"/>
    <property type="molecule type" value="Genomic_DNA"/>
</dbReference>
<feature type="region of interest" description="Disordered" evidence="1">
    <location>
        <begin position="42"/>
        <end position="61"/>
    </location>
</feature>
<organism evidence="2">
    <name type="scientific">Lichtheimia ramosa</name>
    <dbReference type="NCBI Taxonomy" id="688394"/>
    <lineage>
        <taxon>Eukaryota</taxon>
        <taxon>Fungi</taxon>
        <taxon>Fungi incertae sedis</taxon>
        <taxon>Mucoromycota</taxon>
        <taxon>Mucoromycotina</taxon>
        <taxon>Mucoromycetes</taxon>
        <taxon>Mucorales</taxon>
        <taxon>Lichtheimiaceae</taxon>
        <taxon>Lichtheimia</taxon>
    </lineage>
</organism>
<proteinExistence type="predicted"/>
<gene>
    <name evidence="2" type="ORF">LRAMOSA03180</name>
</gene>
<name>A0A077WT72_9FUNG</name>
<feature type="compositionally biased region" description="Low complexity" evidence="1">
    <location>
        <begin position="204"/>
        <end position="220"/>
    </location>
</feature>
<reference evidence="2" key="1">
    <citation type="journal article" date="2014" name="Genome Announc.">
        <title>De novo whole-genome sequence and genome annotation of Lichtheimia ramosa.</title>
        <authorList>
            <person name="Linde J."/>
            <person name="Schwartze V."/>
            <person name="Binder U."/>
            <person name="Lass-Florl C."/>
            <person name="Voigt K."/>
            <person name="Horn F."/>
        </authorList>
    </citation>
    <scope>NUCLEOTIDE SEQUENCE</scope>
    <source>
        <strain evidence="2">JMRC FSU:6197</strain>
    </source>
</reference>
<feature type="compositionally biased region" description="Polar residues" evidence="1">
    <location>
        <begin position="235"/>
        <end position="252"/>
    </location>
</feature>
<dbReference type="AlphaFoldDB" id="A0A077WT72"/>
<evidence type="ECO:0000256" key="1">
    <source>
        <dbReference type="SAM" id="MobiDB-lite"/>
    </source>
</evidence>
<feature type="compositionally biased region" description="Polar residues" evidence="1">
    <location>
        <begin position="134"/>
        <end position="159"/>
    </location>
</feature>
<feature type="region of interest" description="Disordered" evidence="1">
    <location>
        <begin position="115"/>
        <end position="160"/>
    </location>
</feature>
<evidence type="ECO:0000313" key="2">
    <source>
        <dbReference type="EMBL" id="CDS10505.1"/>
    </source>
</evidence>
<feature type="compositionally biased region" description="Polar residues" evidence="1">
    <location>
        <begin position="42"/>
        <end position="54"/>
    </location>
</feature>
<feature type="compositionally biased region" description="Polar residues" evidence="1">
    <location>
        <begin position="87"/>
        <end position="97"/>
    </location>
</feature>
<feature type="region of interest" description="Disordered" evidence="1">
    <location>
        <begin position="76"/>
        <end position="97"/>
    </location>
</feature>
<dbReference type="OrthoDB" id="2284793at2759"/>
<accession>A0A077WT72</accession>
<feature type="region of interest" description="Disordered" evidence="1">
    <location>
        <begin position="175"/>
        <end position="284"/>
    </location>
</feature>
<sequence>MSPVKTALVTNVSHLFQPKGAHSMRPPPPLDMSQVYHSNNNRASISSHYSNSNLHDSHRSRRISVVTSSDWKVSSRRPASRMEKTCSESFIEQQQSSRASIIEPRTPAYTPYTPNHHHSNSYFPSQQQQQQQQMVASPQDYRTMTSPLPTPGTDQQRQSFVGGFVIPPPIVQQPCYPPQVLPSSQQHPPSLHQRRQSSFVEALPSSSSSSSASSYPYRRSMPPPPIAKMSLGPSGAQTQTLPSRVTSTSDMSTMPAKPIPPTPAATTTTQQQQPSSNIQKKKKNLGPFANKEKRQITVQSINEEHRVWIDIAPNETGASLAHKIHVIATFRTKKILSITTASGRKVPLNRRRLFDGWADLENFQDGERWEVEWGDLDKSIVDRLLSKVVQTSEAS</sequence>
<feature type="compositionally biased region" description="Low complexity" evidence="1">
    <location>
        <begin position="264"/>
        <end position="278"/>
    </location>
</feature>
<protein>
    <submittedName>
        <fullName evidence="2">Uncharacterized protein</fullName>
    </submittedName>
</protein>